<dbReference type="Proteomes" id="UP001205998">
    <property type="component" value="Unassembled WGS sequence"/>
</dbReference>
<comment type="similarity">
    <text evidence="1">Belongs to the DNA2/NAM7 helicase family.</text>
</comment>
<keyword evidence="5" id="KW-0067">ATP-binding</keyword>
<reference evidence="7" key="1">
    <citation type="submission" date="2018-07" db="EMBL/GenBank/DDBJ databases">
        <title>Comparative genomics of catfishes provides insights into carnivory and benthic adaptation.</title>
        <authorList>
            <person name="Zhang Y."/>
            <person name="Wang D."/>
            <person name="Peng Z."/>
            <person name="Zheng S."/>
            <person name="Shao F."/>
            <person name="Tao W."/>
        </authorList>
    </citation>
    <scope>NUCLEOTIDE SEQUENCE</scope>
    <source>
        <strain evidence="7">Chongqing</strain>
    </source>
</reference>
<dbReference type="Pfam" id="PF13087">
    <property type="entry name" value="AAA_12"/>
    <property type="match status" value="1"/>
</dbReference>
<comment type="caution">
    <text evidence="7">The sequence shown here is derived from an EMBL/GenBank/DDBJ whole genome shotgun (WGS) entry which is preliminary data.</text>
</comment>
<evidence type="ECO:0000259" key="6">
    <source>
        <dbReference type="SMART" id="SM00955"/>
    </source>
</evidence>
<evidence type="ECO:0000256" key="3">
    <source>
        <dbReference type="ARBA" id="ARBA00022801"/>
    </source>
</evidence>
<dbReference type="InterPro" id="IPR056787">
    <property type="entry name" value="OB_HELZ2"/>
</dbReference>
<evidence type="ECO:0000256" key="1">
    <source>
        <dbReference type="ARBA" id="ARBA00007913"/>
    </source>
</evidence>
<gene>
    <name evidence="7" type="ORF">C0J50_9911</name>
</gene>
<dbReference type="Pfam" id="PF25049">
    <property type="entry name" value="OB_HELZ2"/>
    <property type="match status" value="1"/>
</dbReference>
<dbReference type="InterPro" id="IPR047187">
    <property type="entry name" value="SF1_C_Upf1"/>
</dbReference>
<dbReference type="GO" id="GO:0043139">
    <property type="term" value="F:5'-3' DNA helicase activity"/>
    <property type="evidence" value="ECO:0007669"/>
    <property type="project" value="TreeGrafter"/>
</dbReference>
<evidence type="ECO:0000256" key="2">
    <source>
        <dbReference type="ARBA" id="ARBA00022741"/>
    </source>
</evidence>
<name>A0AAD5A1X3_SILAS</name>
<dbReference type="Gene3D" id="3.40.50.300">
    <property type="entry name" value="P-loop containing nucleotide triphosphate hydrolases"/>
    <property type="match status" value="2"/>
</dbReference>
<protein>
    <submittedName>
        <fullName evidence="7">Helicase with zinc finger domain 2</fullName>
    </submittedName>
</protein>
<dbReference type="Pfam" id="PF13086">
    <property type="entry name" value="AAA_11"/>
    <property type="match status" value="1"/>
</dbReference>
<dbReference type="FunFam" id="3.40.50.300:FF:001313">
    <property type="entry name" value="Helicase with zinc finger domain 2"/>
    <property type="match status" value="1"/>
</dbReference>
<dbReference type="GO" id="GO:0003723">
    <property type="term" value="F:RNA binding"/>
    <property type="evidence" value="ECO:0007669"/>
    <property type="project" value="InterPro"/>
</dbReference>
<proteinExistence type="inferred from homology"/>
<dbReference type="PANTHER" id="PTHR43788:SF10">
    <property type="entry name" value="HELICASE WITH ZINC FINGER 2, TRANSCRIPTIONAL COACTIVATOR"/>
    <property type="match status" value="1"/>
</dbReference>
<evidence type="ECO:0000313" key="7">
    <source>
        <dbReference type="EMBL" id="KAI5607809.1"/>
    </source>
</evidence>
<dbReference type="EMBL" id="MU589826">
    <property type="protein sequence ID" value="KAI5607809.1"/>
    <property type="molecule type" value="Genomic_DNA"/>
</dbReference>
<feature type="domain" description="RNB" evidence="6">
    <location>
        <begin position="220"/>
        <end position="582"/>
    </location>
</feature>
<evidence type="ECO:0000313" key="8">
    <source>
        <dbReference type="Proteomes" id="UP001205998"/>
    </source>
</evidence>
<dbReference type="GO" id="GO:0005524">
    <property type="term" value="F:ATP binding"/>
    <property type="evidence" value="ECO:0007669"/>
    <property type="project" value="UniProtKB-KW"/>
</dbReference>
<dbReference type="GO" id="GO:0016787">
    <property type="term" value="F:hydrolase activity"/>
    <property type="evidence" value="ECO:0007669"/>
    <property type="project" value="UniProtKB-KW"/>
</dbReference>
<sequence length="1533" mass="176001">MKRSKSRSKPVSSGTTELHSALFYHSSKQFHWEPLFYQEHSQEILHELLATRPHEFKRCKLKMERHDLAYAKPFNDPTSAICISGIDYVARSFPGDEVCVQILSHDPLTGKIVGLLNRSEECCTVICRMKGRRQLVTPVKNNMTMIRILQNLPEESIFENPLLVVKVMKWEKDYMFPLGVVTKVISEEEHFNEFLKVECGIKDAPPKFQPKCDRDEYEKRRSFIEDKTFTIDPSTAEDLDDAFSLGDRGEQYMIAIHITDVASYVKKESKEDIFARAQGQTFYPPPEARAKPAFMFSREASTEYLSLLPGKKRKAISLVMMINKVTSMIESISFTLSHVRSNRRFSYEEADKIIQDCCLDKKEAPLTFSTEEECVAVAYCFTKVLRRFRLEGSWSIGQINGNSRAHCMVEELMNFYNNAVAETLISNEQTRDLTPLRCHSKPDPVLLDQFKTKYSALLPFSPYLSQICEVARAGFEETENNVSFIHVLTPVFEQMKALAQEGNYHRLVHLIISDEIHPTLLHMAKEFKEIQKKSVTLRSCSNLNSKLGHYALQLNAYTSASSPMRQYLDLILQRLLHSVLSKKNQLDMDYMMAEIERFCGECDYIEDVDSESSRFVSHTKNSSGDVTKLAVVDRFSPKEHAFLISVPLDSMSQIKIQYRNLKVVEQPEYNHHANSCTLYWKRRVYSFSKKFIPQLHSDMNLVIPISVTKWTAIISAVKDEDWVKVTECLQDEREYNVKPLVNSHASPNMPNHFKEWKKKLELKKVLQVQLGTDVINGERMPVVNLLTVNEFFDVCLEHARNPITCFTNDTACRKSQTEYRDYKEYMHIWGKLCSMDTAYNAVEENNSVILEGVRITWTETTEKSLKGFFEITPTQVKEWSLEFDLTNCYLCIRLRNQCAEKAKTTMCNGSSLSDLQNTLPFTWVAHGIPTETKKQRKEKKTNKNSQTTKIQFQINHRNTTHVPPEVKKKETQFTVELIPKKIPYVQYEHAIDNIHEANDLVKKIATGKVLNASIRLEELHSVDEYMDNTSNLQPLNESQKRAVQEAFENPFTVIQGPPGTGKTVVGVHITYHFYLKNKAFEAACPNPKPPTQGQGASAKERKKKKLAILYCGPSNKSVDIVAEQLSKVIKPLRIYCDQMEMREHPYPGSDLKLCRRSHRDENLKEELRHISLMYLVRQPENSHSVEINRFENGTVEFDSERYKKVLKMAQREELLKHDVILCTCSTALKPILKKTMDFRQILIDECAMATEPEAFIPLVSHNPEQIVLLGDHKQIRPIVTCDRVKELGMGKSLFERYMDRALMLDTQYRMHQHICNFPSKEFYQGKLQTGAKQRKCLLLNRNNRPTAILFGHVEGEEFSLSISTTAGNEFSAANELEAMQAVQVASRLISRSGVEAVDVAILTPYNAQMSKIKEILSRKENQAVQNVNVCTIMKSQGSEWRYVIISTVRSCTLAEIEKERRSKYISKGWLGKKLGFITDPNQVNVAITRAQDGLCILGNRHLLNCSALWGRLLSHYQTKNCVLDSAKDIKVGF</sequence>
<dbReference type="Pfam" id="PF00773">
    <property type="entry name" value="RNB"/>
    <property type="match status" value="1"/>
</dbReference>
<keyword evidence="8" id="KW-1185">Reference proteome</keyword>
<keyword evidence="2" id="KW-0547">Nucleotide-binding</keyword>
<organism evidence="7 8">
    <name type="scientific">Silurus asotus</name>
    <name type="common">Amur catfish</name>
    <name type="synonym">Parasilurus asotus</name>
    <dbReference type="NCBI Taxonomy" id="30991"/>
    <lineage>
        <taxon>Eukaryota</taxon>
        <taxon>Metazoa</taxon>
        <taxon>Chordata</taxon>
        <taxon>Craniata</taxon>
        <taxon>Vertebrata</taxon>
        <taxon>Euteleostomi</taxon>
        <taxon>Actinopterygii</taxon>
        <taxon>Neopterygii</taxon>
        <taxon>Teleostei</taxon>
        <taxon>Ostariophysi</taxon>
        <taxon>Siluriformes</taxon>
        <taxon>Siluridae</taxon>
        <taxon>Silurus</taxon>
    </lineage>
</organism>
<dbReference type="InterPro" id="IPR027417">
    <property type="entry name" value="P-loop_NTPase"/>
</dbReference>
<keyword evidence="3" id="KW-0378">Hydrolase</keyword>
<accession>A0AAD5A1X3</accession>
<dbReference type="InterPro" id="IPR041677">
    <property type="entry name" value="DNA2/NAM7_AAA_11"/>
</dbReference>
<dbReference type="SUPFAM" id="SSF52540">
    <property type="entry name" value="P-loop containing nucleoside triphosphate hydrolases"/>
    <property type="match status" value="1"/>
</dbReference>
<dbReference type="PANTHER" id="PTHR43788">
    <property type="entry name" value="DNA2/NAM7 HELICASE FAMILY MEMBER"/>
    <property type="match status" value="1"/>
</dbReference>
<dbReference type="InterPro" id="IPR001900">
    <property type="entry name" value="RNase_II/R"/>
</dbReference>
<dbReference type="InterPro" id="IPR050534">
    <property type="entry name" value="Coronavir_polyprotein_1ab"/>
</dbReference>
<dbReference type="CDD" id="cd18808">
    <property type="entry name" value="SF1_C_Upf1"/>
    <property type="match status" value="1"/>
</dbReference>
<dbReference type="GO" id="GO:0004540">
    <property type="term" value="F:RNA nuclease activity"/>
    <property type="evidence" value="ECO:0007669"/>
    <property type="project" value="InterPro"/>
</dbReference>
<keyword evidence="4 7" id="KW-0347">Helicase</keyword>
<dbReference type="InterPro" id="IPR041679">
    <property type="entry name" value="DNA2/NAM7-like_C"/>
</dbReference>
<dbReference type="SUPFAM" id="SSF50249">
    <property type="entry name" value="Nucleic acid-binding proteins"/>
    <property type="match status" value="2"/>
</dbReference>
<dbReference type="InterPro" id="IPR012340">
    <property type="entry name" value="NA-bd_OB-fold"/>
</dbReference>
<evidence type="ECO:0000256" key="5">
    <source>
        <dbReference type="ARBA" id="ARBA00022840"/>
    </source>
</evidence>
<dbReference type="SMART" id="SM00955">
    <property type="entry name" value="RNB"/>
    <property type="match status" value="1"/>
</dbReference>
<evidence type="ECO:0000256" key="4">
    <source>
        <dbReference type="ARBA" id="ARBA00022806"/>
    </source>
</evidence>